<dbReference type="Proteomes" id="UP000346198">
    <property type="component" value="Unassembled WGS sequence"/>
</dbReference>
<keyword evidence="3" id="KW-1185">Reference proteome</keyword>
<dbReference type="Pfam" id="PF08238">
    <property type="entry name" value="Sel1"/>
    <property type="match status" value="6"/>
</dbReference>
<dbReference type="SMART" id="SM00671">
    <property type="entry name" value="SEL1"/>
    <property type="match status" value="5"/>
</dbReference>
<protein>
    <recommendedName>
        <fullName evidence="4">Secretory immunoglobulin A-binding protein EsiB</fullName>
    </recommendedName>
</protein>
<proteinExistence type="predicted"/>
<dbReference type="InterPro" id="IPR050767">
    <property type="entry name" value="Sel1_AlgK"/>
</dbReference>
<dbReference type="InterPro" id="IPR019734">
    <property type="entry name" value="TPR_rpt"/>
</dbReference>
<evidence type="ECO:0000313" key="2">
    <source>
        <dbReference type="EMBL" id="VGO22581.1"/>
    </source>
</evidence>
<dbReference type="SUPFAM" id="SSF81901">
    <property type="entry name" value="HCP-like"/>
    <property type="match status" value="3"/>
</dbReference>
<sequence>MGKWTSCLAALLLAGTVGADGQADALYKRGTALYETTPALAFELFKEAGEAGNASAMAGAGHCCETGTGTAVDYAKAIEWYELAVQQNSLTACAGLARIYASCEDPEFHDGEKAVKFAGVGARKKPRDAEALALLAAAHARNFDFEQAMKTQTAAIRVGSLKQNPLLKEQLTFYSTGKPSPAVASEYWIVGAADKGSVWAMFMLGRMCRDNGDMGLAFEWFNKAAAVGSGEAALAMGDLHWEGTAVPANYVAAFECYQIAQETGIELGSDHKVRVSFFGSVWEKYEHKDREDCFREGKRSEAWMNEMLSRVRTDADAQKVEGFRQSVLKRSLYCFAIADSKGHPDAAAEFVRVRRMIESPAPIAGSRAPRRTTAEASARTKANALRIEARKYEDGKEVKKDKLKALELYLEAFEILPDDRSAYTIGSLYLGIKKPVWQVEPGIEWLEKSLELGGYYAHWRLAELYAKCKDPVFRNGEKAVHHAKLFVVKQEDLFGAYATLAYAYARNGQFKEAETSMLKTISMMRDTKFYEQYIDRYNKELALFRQGQAVPPD</sequence>
<evidence type="ECO:0000256" key="1">
    <source>
        <dbReference type="SAM" id="SignalP"/>
    </source>
</evidence>
<dbReference type="RefSeq" id="WP_136064040.1">
    <property type="nucleotide sequence ID" value="NZ_CAAHFH010000002.1"/>
</dbReference>
<reference evidence="2 3" key="1">
    <citation type="submission" date="2019-04" db="EMBL/GenBank/DDBJ databases">
        <authorList>
            <person name="Van Vliet M D."/>
        </authorList>
    </citation>
    <scope>NUCLEOTIDE SEQUENCE [LARGE SCALE GENOMIC DNA]</scope>
    <source>
        <strain evidence="2 3">F21</strain>
    </source>
</reference>
<organism evidence="2 3">
    <name type="scientific">Pontiella sulfatireligans</name>
    <dbReference type="NCBI Taxonomy" id="2750658"/>
    <lineage>
        <taxon>Bacteria</taxon>
        <taxon>Pseudomonadati</taxon>
        <taxon>Kiritimatiellota</taxon>
        <taxon>Kiritimatiellia</taxon>
        <taxon>Kiritimatiellales</taxon>
        <taxon>Pontiellaceae</taxon>
        <taxon>Pontiella</taxon>
    </lineage>
</organism>
<keyword evidence="1" id="KW-0732">Signal</keyword>
<dbReference type="AlphaFoldDB" id="A0A6C2UTG6"/>
<gene>
    <name evidence="2" type="ORF">SCARR_04666</name>
</gene>
<dbReference type="PANTHER" id="PTHR11102:SF160">
    <property type="entry name" value="ERAD-ASSOCIATED E3 UBIQUITIN-PROTEIN LIGASE COMPONENT HRD3"/>
    <property type="match status" value="1"/>
</dbReference>
<evidence type="ECO:0008006" key="4">
    <source>
        <dbReference type="Google" id="ProtNLM"/>
    </source>
</evidence>
<dbReference type="EMBL" id="CAAHFH010000002">
    <property type="protein sequence ID" value="VGO22581.1"/>
    <property type="molecule type" value="Genomic_DNA"/>
</dbReference>
<dbReference type="Pfam" id="PF13181">
    <property type="entry name" value="TPR_8"/>
    <property type="match status" value="1"/>
</dbReference>
<dbReference type="Gene3D" id="1.25.40.10">
    <property type="entry name" value="Tetratricopeptide repeat domain"/>
    <property type="match status" value="3"/>
</dbReference>
<accession>A0A6C2UTG6</accession>
<dbReference type="InterPro" id="IPR006597">
    <property type="entry name" value="Sel1-like"/>
</dbReference>
<dbReference type="InterPro" id="IPR011990">
    <property type="entry name" value="TPR-like_helical_dom_sf"/>
</dbReference>
<name>A0A6C2UTG6_9BACT</name>
<feature type="chain" id="PRO_5025412443" description="Secretory immunoglobulin A-binding protein EsiB" evidence="1">
    <location>
        <begin position="20"/>
        <end position="553"/>
    </location>
</feature>
<feature type="signal peptide" evidence="1">
    <location>
        <begin position="1"/>
        <end position="19"/>
    </location>
</feature>
<dbReference type="PANTHER" id="PTHR11102">
    <property type="entry name" value="SEL-1-LIKE PROTEIN"/>
    <property type="match status" value="1"/>
</dbReference>
<evidence type="ECO:0000313" key="3">
    <source>
        <dbReference type="Proteomes" id="UP000346198"/>
    </source>
</evidence>